<dbReference type="SUPFAM" id="SSF51306">
    <property type="entry name" value="LexA/Signal peptidase"/>
    <property type="match status" value="1"/>
</dbReference>
<evidence type="ECO:0000256" key="6">
    <source>
        <dbReference type="PIRSR" id="PIRSR600223-1"/>
    </source>
</evidence>
<dbReference type="OrthoDB" id="9815782at2"/>
<feature type="domain" description="Peptidase S26" evidence="8">
    <location>
        <begin position="84"/>
        <end position="283"/>
    </location>
</feature>
<comment type="similarity">
    <text evidence="2 7">Belongs to the peptidase S26 family.</text>
</comment>
<evidence type="ECO:0000313" key="9">
    <source>
        <dbReference type="EMBL" id="KLV04078.1"/>
    </source>
</evidence>
<dbReference type="GO" id="GO:0006465">
    <property type="term" value="P:signal peptide processing"/>
    <property type="evidence" value="ECO:0007669"/>
    <property type="project" value="InterPro"/>
</dbReference>
<organism evidence="9 10">
    <name type="scientific">Photobacterium aquae</name>
    <dbReference type="NCBI Taxonomy" id="1195763"/>
    <lineage>
        <taxon>Bacteria</taxon>
        <taxon>Pseudomonadati</taxon>
        <taxon>Pseudomonadota</taxon>
        <taxon>Gammaproteobacteria</taxon>
        <taxon>Vibrionales</taxon>
        <taxon>Vibrionaceae</taxon>
        <taxon>Photobacterium</taxon>
    </lineage>
</organism>
<evidence type="ECO:0000256" key="3">
    <source>
        <dbReference type="ARBA" id="ARBA00013208"/>
    </source>
</evidence>
<dbReference type="Proteomes" id="UP000036097">
    <property type="component" value="Unassembled WGS sequence"/>
</dbReference>
<evidence type="ECO:0000256" key="2">
    <source>
        <dbReference type="ARBA" id="ARBA00009370"/>
    </source>
</evidence>
<dbReference type="InterPro" id="IPR000223">
    <property type="entry name" value="Pept_S26A_signal_pept_1"/>
</dbReference>
<gene>
    <name evidence="9" type="ORF">ABT56_15800</name>
</gene>
<comment type="caution">
    <text evidence="9">The sequence shown here is derived from an EMBL/GenBank/DDBJ whole genome shotgun (WGS) entry which is preliminary data.</text>
</comment>
<evidence type="ECO:0000256" key="7">
    <source>
        <dbReference type="RuleBase" id="RU362042"/>
    </source>
</evidence>
<evidence type="ECO:0000256" key="4">
    <source>
        <dbReference type="ARBA" id="ARBA00019232"/>
    </source>
</evidence>
<keyword evidence="7" id="KW-1133">Transmembrane helix</keyword>
<dbReference type="InterPro" id="IPR019533">
    <property type="entry name" value="Peptidase_S26"/>
</dbReference>
<keyword evidence="7" id="KW-0812">Transmembrane</keyword>
<proteinExistence type="inferred from homology"/>
<dbReference type="EMBL" id="LDOT01000023">
    <property type="protein sequence ID" value="KLV04078.1"/>
    <property type="molecule type" value="Genomic_DNA"/>
</dbReference>
<keyword evidence="10" id="KW-1185">Reference proteome</keyword>
<dbReference type="GO" id="GO:0009003">
    <property type="term" value="F:signal peptidase activity"/>
    <property type="evidence" value="ECO:0007669"/>
    <property type="project" value="UniProtKB-EC"/>
</dbReference>
<dbReference type="PROSITE" id="PS00761">
    <property type="entry name" value="SPASE_I_3"/>
    <property type="match status" value="1"/>
</dbReference>
<dbReference type="InterPro" id="IPR036286">
    <property type="entry name" value="LexA/Signal_pep-like_sf"/>
</dbReference>
<keyword evidence="5 7" id="KW-0378">Hydrolase</keyword>
<comment type="catalytic activity">
    <reaction evidence="1 7">
        <text>Cleavage of hydrophobic, N-terminal signal or leader sequences from secreted and periplasmic proteins.</text>
        <dbReference type="EC" id="3.4.21.89"/>
    </reaction>
</comment>
<dbReference type="AlphaFoldDB" id="A0A0J1GWI5"/>
<dbReference type="NCBIfam" id="TIGR02227">
    <property type="entry name" value="sigpep_I_bact"/>
    <property type="match status" value="1"/>
</dbReference>
<feature type="transmembrane region" description="Helical" evidence="7">
    <location>
        <begin position="85"/>
        <end position="106"/>
    </location>
</feature>
<feature type="active site" evidence="6">
    <location>
        <position position="161"/>
    </location>
</feature>
<dbReference type="InterPro" id="IPR019758">
    <property type="entry name" value="Pept_S26A_signal_pept_1_CS"/>
</dbReference>
<dbReference type="CDD" id="cd06530">
    <property type="entry name" value="S26_SPase_I"/>
    <property type="match status" value="1"/>
</dbReference>
<dbReference type="PATRIC" id="fig|1195763.3.peg.3368"/>
<comment type="subcellular location">
    <subcellularLocation>
        <location evidence="7">Membrane</location>
        <topology evidence="7">Multi-pass membrane protein</topology>
    </subcellularLocation>
</comment>
<feature type="transmembrane region" description="Helical" evidence="7">
    <location>
        <begin position="33"/>
        <end position="64"/>
    </location>
</feature>
<dbReference type="PRINTS" id="PR00727">
    <property type="entry name" value="LEADERPTASE"/>
</dbReference>
<accession>A0A0J1GWI5</accession>
<dbReference type="Pfam" id="PF10502">
    <property type="entry name" value="Peptidase_S26"/>
    <property type="match status" value="1"/>
</dbReference>
<dbReference type="GO" id="GO:0016020">
    <property type="term" value="C:membrane"/>
    <property type="evidence" value="ECO:0007669"/>
    <property type="project" value="UniProtKB-SubCell"/>
</dbReference>
<evidence type="ECO:0000259" key="8">
    <source>
        <dbReference type="Pfam" id="PF10502"/>
    </source>
</evidence>
<keyword evidence="7" id="KW-0472">Membrane</keyword>
<name>A0A0J1GWI5_9GAMM</name>
<dbReference type="Gene3D" id="2.10.109.10">
    <property type="entry name" value="Umud Fragment, subunit A"/>
    <property type="match status" value="1"/>
</dbReference>
<dbReference type="InterPro" id="IPR019757">
    <property type="entry name" value="Pept_S26A_signal_pept_1_Lys-AS"/>
</dbReference>
<dbReference type="GO" id="GO:0004252">
    <property type="term" value="F:serine-type endopeptidase activity"/>
    <property type="evidence" value="ECO:0007669"/>
    <property type="project" value="InterPro"/>
</dbReference>
<dbReference type="PROSITE" id="PS00760">
    <property type="entry name" value="SPASE_I_2"/>
    <property type="match status" value="1"/>
</dbReference>
<feature type="transmembrane region" description="Helical" evidence="7">
    <location>
        <begin position="9"/>
        <end position="27"/>
    </location>
</feature>
<evidence type="ECO:0000256" key="5">
    <source>
        <dbReference type="ARBA" id="ARBA00022801"/>
    </source>
</evidence>
<feature type="active site" evidence="6">
    <location>
        <position position="112"/>
    </location>
</feature>
<keyword evidence="7" id="KW-0645">Protease</keyword>
<dbReference type="EC" id="3.4.21.89" evidence="3 7"/>
<dbReference type="RefSeq" id="WP_047879849.1">
    <property type="nucleotide sequence ID" value="NZ_LDOT01000023.1"/>
</dbReference>
<dbReference type="PANTHER" id="PTHR43390">
    <property type="entry name" value="SIGNAL PEPTIDASE I"/>
    <property type="match status" value="1"/>
</dbReference>
<reference evidence="9 10" key="1">
    <citation type="submission" date="2015-05" db="EMBL/GenBank/DDBJ databases">
        <title>Photobacterium galathea sp. nov.</title>
        <authorList>
            <person name="Machado H."/>
            <person name="Gram L."/>
        </authorList>
    </citation>
    <scope>NUCLEOTIDE SEQUENCE [LARGE SCALE GENOMIC DNA]</scope>
    <source>
        <strain evidence="9 10">CGMCC 1.12159</strain>
    </source>
</reference>
<sequence>MNNTWKPKGWIAILFGLFLQPFAFLYVNNILFFTIYFFLFVGIAITHAPLLLILVFVCPAHAFWLARKYNTNKKRMWYANGWRTLLCAVFTSALILSFRTFFFDFFQIPASSMFPTLNPGNHVMVNKWGYKLSPENTAATLKRGEIIVFSYPPKPEITYLKRIIGLPGDTIVYRDKNIYLKKACHNNSAECSDFELLPKEKSQQIDDINSLYIENNGSEQYQILLNSSRRDLTNRYFAPNTPQHEGWTVPDGHFFVMGDNRDNSADSRYWGFVPQQNIIGTVIYNW</sequence>
<evidence type="ECO:0000256" key="1">
    <source>
        <dbReference type="ARBA" id="ARBA00000677"/>
    </source>
</evidence>
<dbReference type="PANTHER" id="PTHR43390:SF1">
    <property type="entry name" value="CHLOROPLAST PROCESSING PEPTIDASE"/>
    <property type="match status" value="1"/>
</dbReference>
<protein>
    <recommendedName>
        <fullName evidence="4 7">Signal peptidase I</fullName>
        <ecNumber evidence="3 7">3.4.21.89</ecNumber>
    </recommendedName>
</protein>
<dbReference type="STRING" id="1195763.ABT56_15800"/>
<evidence type="ECO:0000313" key="10">
    <source>
        <dbReference type="Proteomes" id="UP000036097"/>
    </source>
</evidence>